<feature type="region of interest" description="Disordered" evidence="1">
    <location>
        <begin position="1"/>
        <end position="20"/>
    </location>
</feature>
<proteinExistence type="predicted"/>
<feature type="region of interest" description="Disordered" evidence="1">
    <location>
        <begin position="30"/>
        <end position="124"/>
    </location>
</feature>
<feature type="compositionally biased region" description="Basic and acidic residues" evidence="1">
    <location>
        <begin position="30"/>
        <end position="46"/>
    </location>
</feature>
<dbReference type="EMBL" id="JAANIU010011584">
    <property type="protein sequence ID" value="KAG1530938.1"/>
    <property type="molecule type" value="Genomic_DNA"/>
</dbReference>
<sequence length="124" mass="13326">MNVAARCWRNGARPGRPPAIPSIPCWRGYRNERPEPGRPCPADHHSAVPGAAARGAGRCRPGDGAGRPVRRRGVPAFGAGGTARPQRGRGDRRRRRQLWCAGRSGRDLPPDRSDGEPRAAHAAC</sequence>
<evidence type="ECO:0000313" key="3">
    <source>
        <dbReference type="Proteomes" id="UP000740926"/>
    </source>
</evidence>
<organism evidence="2 3">
    <name type="scientific">Rhizopus delemar</name>
    <dbReference type="NCBI Taxonomy" id="936053"/>
    <lineage>
        <taxon>Eukaryota</taxon>
        <taxon>Fungi</taxon>
        <taxon>Fungi incertae sedis</taxon>
        <taxon>Mucoromycota</taxon>
        <taxon>Mucoromycotina</taxon>
        <taxon>Mucoromycetes</taxon>
        <taxon>Mucorales</taxon>
        <taxon>Mucorineae</taxon>
        <taxon>Rhizopodaceae</taxon>
        <taxon>Rhizopus</taxon>
    </lineage>
</organism>
<feature type="compositionally biased region" description="Basic residues" evidence="1">
    <location>
        <begin position="86"/>
        <end position="97"/>
    </location>
</feature>
<keyword evidence="3" id="KW-1185">Reference proteome</keyword>
<dbReference type="AlphaFoldDB" id="A0A9P7C0X2"/>
<gene>
    <name evidence="2" type="ORF">G6F50_016995</name>
</gene>
<feature type="compositionally biased region" description="Basic and acidic residues" evidence="1">
    <location>
        <begin position="104"/>
        <end position="124"/>
    </location>
</feature>
<evidence type="ECO:0000313" key="2">
    <source>
        <dbReference type="EMBL" id="KAG1530938.1"/>
    </source>
</evidence>
<protein>
    <submittedName>
        <fullName evidence="2">Uncharacterized protein</fullName>
    </submittedName>
</protein>
<feature type="compositionally biased region" description="Low complexity" evidence="1">
    <location>
        <begin position="47"/>
        <end position="59"/>
    </location>
</feature>
<evidence type="ECO:0000256" key="1">
    <source>
        <dbReference type="SAM" id="MobiDB-lite"/>
    </source>
</evidence>
<dbReference type="Proteomes" id="UP000740926">
    <property type="component" value="Unassembled WGS sequence"/>
</dbReference>
<reference evidence="2 3" key="1">
    <citation type="journal article" date="2020" name="Microb. Genom.">
        <title>Genetic diversity of clinical and environmental Mucorales isolates obtained from an investigation of mucormycosis cases among solid organ transplant recipients.</title>
        <authorList>
            <person name="Nguyen M.H."/>
            <person name="Kaul D."/>
            <person name="Muto C."/>
            <person name="Cheng S.J."/>
            <person name="Richter R.A."/>
            <person name="Bruno V.M."/>
            <person name="Liu G."/>
            <person name="Beyhan S."/>
            <person name="Sundermann A.J."/>
            <person name="Mounaud S."/>
            <person name="Pasculle A.W."/>
            <person name="Nierman W.C."/>
            <person name="Driscoll E."/>
            <person name="Cumbie R."/>
            <person name="Clancy C.J."/>
            <person name="Dupont C.L."/>
        </authorList>
    </citation>
    <scope>NUCLEOTIDE SEQUENCE [LARGE SCALE GENOMIC DNA]</scope>
    <source>
        <strain evidence="2 3">GL24</strain>
    </source>
</reference>
<comment type="caution">
    <text evidence="2">The sequence shown here is derived from an EMBL/GenBank/DDBJ whole genome shotgun (WGS) entry which is preliminary data.</text>
</comment>
<accession>A0A9P7C0X2</accession>
<name>A0A9P7C0X2_9FUNG</name>